<keyword evidence="3" id="KW-1185">Reference proteome</keyword>
<dbReference type="Proteomes" id="UP000091820">
    <property type="component" value="Unassembled WGS sequence"/>
</dbReference>
<feature type="transmembrane region" description="Helical" evidence="1">
    <location>
        <begin position="61"/>
        <end position="82"/>
    </location>
</feature>
<keyword evidence="1" id="KW-0472">Membrane</keyword>
<sequence>MEPMQKQQHLLRRLFKFINSLFEKLIVKNCKIFANQRTSTFSSFYCVTCREKSSVDIIEIFFIYLSLPTMLWMALYISGNILRKASEHESKQDRITIVIMGLAQQCTTIKY</sequence>
<evidence type="ECO:0000256" key="1">
    <source>
        <dbReference type="SAM" id="Phobius"/>
    </source>
</evidence>
<keyword evidence="1" id="KW-1133">Transmembrane helix</keyword>
<dbReference type="AlphaFoldDB" id="A0A1A9WDP8"/>
<dbReference type="VEuPathDB" id="VectorBase:GBRI015830"/>
<dbReference type="EnsemblMetazoa" id="GBRI015830-RA">
    <property type="protein sequence ID" value="GBRI015830-PA"/>
    <property type="gene ID" value="GBRI015830"/>
</dbReference>
<keyword evidence="1" id="KW-0812">Transmembrane</keyword>
<organism evidence="2 3">
    <name type="scientific">Glossina brevipalpis</name>
    <dbReference type="NCBI Taxonomy" id="37001"/>
    <lineage>
        <taxon>Eukaryota</taxon>
        <taxon>Metazoa</taxon>
        <taxon>Ecdysozoa</taxon>
        <taxon>Arthropoda</taxon>
        <taxon>Hexapoda</taxon>
        <taxon>Insecta</taxon>
        <taxon>Pterygota</taxon>
        <taxon>Neoptera</taxon>
        <taxon>Endopterygota</taxon>
        <taxon>Diptera</taxon>
        <taxon>Brachycera</taxon>
        <taxon>Muscomorpha</taxon>
        <taxon>Hippoboscoidea</taxon>
        <taxon>Glossinidae</taxon>
        <taxon>Glossina</taxon>
    </lineage>
</organism>
<evidence type="ECO:0000313" key="3">
    <source>
        <dbReference type="Proteomes" id="UP000091820"/>
    </source>
</evidence>
<protein>
    <submittedName>
        <fullName evidence="2">Uncharacterized protein</fullName>
    </submittedName>
</protein>
<name>A0A1A9WDP8_9MUSC</name>
<reference evidence="2" key="2">
    <citation type="submission" date="2020-05" db="UniProtKB">
        <authorList>
            <consortium name="EnsemblMetazoa"/>
        </authorList>
    </citation>
    <scope>IDENTIFICATION</scope>
    <source>
        <strain evidence="2">IAEA</strain>
    </source>
</reference>
<reference evidence="3" key="1">
    <citation type="submission" date="2014-03" db="EMBL/GenBank/DDBJ databases">
        <authorList>
            <person name="Aksoy S."/>
            <person name="Warren W."/>
            <person name="Wilson R.K."/>
        </authorList>
    </citation>
    <scope>NUCLEOTIDE SEQUENCE [LARGE SCALE GENOMIC DNA]</scope>
    <source>
        <strain evidence="3">IAEA</strain>
    </source>
</reference>
<proteinExistence type="predicted"/>
<accession>A0A1A9WDP8</accession>
<evidence type="ECO:0000313" key="2">
    <source>
        <dbReference type="EnsemblMetazoa" id="GBRI015830-PA"/>
    </source>
</evidence>